<evidence type="ECO:0000256" key="2">
    <source>
        <dbReference type="RuleBase" id="RU361117"/>
    </source>
</evidence>
<keyword evidence="1 2" id="KW-0378">Hydrolase</keyword>
<organism evidence="3 4">
    <name type="scientific">Amaricoccus macauensis</name>
    <dbReference type="NCBI Taxonomy" id="57001"/>
    <lineage>
        <taxon>Bacteria</taxon>
        <taxon>Pseudomonadati</taxon>
        <taxon>Pseudomonadota</taxon>
        <taxon>Alphaproteobacteria</taxon>
        <taxon>Rhodobacterales</taxon>
        <taxon>Paracoccaceae</taxon>
        <taxon>Amaricoccus</taxon>
    </lineage>
</organism>
<dbReference type="GO" id="GO:0004805">
    <property type="term" value="F:trehalose-phosphatase activity"/>
    <property type="evidence" value="ECO:0007669"/>
    <property type="project" value="UniProtKB-EC"/>
</dbReference>
<dbReference type="EMBL" id="JACHFM010000002">
    <property type="protein sequence ID" value="MBB5222378.1"/>
    <property type="molecule type" value="Genomic_DNA"/>
</dbReference>
<reference evidence="3 4" key="1">
    <citation type="submission" date="2020-08" db="EMBL/GenBank/DDBJ databases">
        <title>Genomic Encyclopedia of Type Strains, Phase IV (KMG-IV): sequencing the most valuable type-strain genomes for metagenomic binning, comparative biology and taxonomic classification.</title>
        <authorList>
            <person name="Goeker M."/>
        </authorList>
    </citation>
    <scope>NUCLEOTIDE SEQUENCE [LARGE SCALE GENOMIC DNA]</scope>
    <source>
        <strain evidence="3 4">DSM 101730</strain>
    </source>
</reference>
<dbReference type="InterPro" id="IPR044651">
    <property type="entry name" value="OTSB-like"/>
</dbReference>
<dbReference type="Proteomes" id="UP000549457">
    <property type="component" value="Unassembled WGS sequence"/>
</dbReference>
<keyword evidence="2" id="KW-0479">Metal-binding</keyword>
<dbReference type="PANTHER" id="PTHR43768:SF3">
    <property type="entry name" value="TREHALOSE 6-PHOSPHATE PHOSPHATASE"/>
    <property type="match status" value="1"/>
</dbReference>
<dbReference type="Gene3D" id="3.30.70.1020">
    <property type="entry name" value="Trehalose-6-phosphate phosphatase related protein, domain 2"/>
    <property type="match status" value="1"/>
</dbReference>
<dbReference type="GO" id="GO:0046872">
    <property type="term" value="F:metal ion binding"/>
    <property type="evidence" value="ECO:0007669"/>
    <property type="project" value="UniProtKB-KW"/>
</dbReference>
<comment type="caution">
    <text evidence="3">The sequence shown here is derived from an EMBL/GenBank/DDBJ whole genome shotgun (WGS) entry which is preliminary data.</text>
</comment>
<dbReference type="PANTHER" id="PTHR43768">
    <property type="entry name" value="TREHALOSE 6-PHOSPHATE PHOSPHATASE"/>
    <property type="match status" value="1"/>
</dbReference>
<comment type="function">
    <text evidence="2">Removes the phosphate from trehalose 6-phosphate to produce free trehalose.</text>
</comment>
<accession>A0A840SPP8</accession>
<comment type="cofactor">
    <cofactor evidence="2">
        <name>Mg(2+)</name>
        <dbReference type="ChEBI" id="CHEBI:18420"/>
    </cofactor>
</comment>
<dbReference type="GO" id="GO:0005992">
    <property type="term" value="P:trehalose biosynthetic process"/>
    <property type="evidence" value="ECO:0007669"/>
    <property type="project" value="UniProtKB-UniPathway"/>
</dbReference>
<evidence type="ECO:0000256" key="1">
    <source>
        <dbReference type="ARBA" id="ARBA00022801"/>
    </source>
</evidence>
<keyword evidence="4" id="KW-1185">Reference proteome</keyword>
<dbReference type="EC" id="3.1.3.12" evidence="2"/>
<proteinExistence type="inferred from homology"/>
<name>A0A840SPP8_9RHOB</name>
<dbReference type="Pfam" id="PF02358">
    <property type="entry name" value="Trehalose_PPase"/>
    <property type="match status" value="1"/>
</dbReference>
<evidence type="ECO:0000313" key="4">
    <source>
        <dbReference type="Proteomes" id="UP000549457"/>
    </source>
</evidence>
<dbReference type="Gene3D" id="3.40.50.1000">
    <property type="entry name" value="HAD superfamily/HAD-like"/>
    <property type="match status" value="1"/>
</dbReference>
<dbReference type="InterPro" id="IPR003337">
    <property type="entry name" value="Trehalose_PPase"/>
</dbReference>
<comment type="similarity">
    <text evidence="2">Belongs to the trehalose phosphatase family.</text>
</comment>
<dbReference type="UniPathway" id="UPA00299"/>
<dbReference type="RefSeq" id="WP_184149116.1">
    <property type="nucleotide sequence ID" value="NZ_JACHFM010000002.1"/>
</dbReference>
<evidence type="ECO:0000313" key="3">
    <source>
        <dbReference type="EMBL" id="MBB5222378.1"/>
    </source>
</evidence>
<dbReference type="InterPro" id="IPR036412">
    <property type="entry name" value="HAD-like_sf"/>
</dbReference>
<dbReference type="InterPro" id="IPR023214">
    <property type="entry name" value="HAD_sf"/>
</dbReference>
<comment type="pathway">
    <text evidence="2">Glycan biosynthesis; trehalose biosynthesis.</text>
</comment>
<comment type="catalytic activity">
    <reaction evidence="2">
        <text>alpha,alpha-trehalose 6-phosphate + H2O = alpha,alpha-trehalose + phosphate</text>
        <dbReference type="Rhea" id="RHEA:23420"/>
        <dbReference type="ChEBI" id="CHEBI:15377"/>
        <dbReference type="ChEBI" id="CHEBI:16551"/>
        <dbReference type="ChEBI" id="CHEBI:43474"/>
        <dbReference type="ChEBI" id="CHEBI:58429"/>
        <dbReference type="EC" id="3.1.3.12"/>
    </reaction>
</comment>
<gene>
    <name evidence="3" type="ORF">HNP73_002314</name>
</gene>
<sequence length="247" mass="25149">MSAADDLSGLRLDPGDALFLDFDGTLAELGPDPDAIALPPGTAEALRALAARLGGALALLSGRDIRDLASRTPDGLWRLGGHGLERMAPGTPPPRMPAPLAETVLAPLRAATAIRGVRLELKGPVAALHFRAAPGAEEACLAAARAAAGRAPDLVAQAGKMVVEVKPAAAHKGTALRGLMQAPPFAGRRPLMLGDDTTDEDAIAAAQDLGGIGVKVGTGESVAGLRTPSPATVRDWLRREARGITGS</sequence>
<dbReference type="NCBIfam" id="TIGR00685">
    <property type="entry name" value="T6PP"/>
    <property type="match status" value="1"/>
</dbReference>
<dbReference type="SUPFAM" id="SSF56784">
    <property type="entry name" value="HAD-like"/>
    <property type="match status" value="1"/>
</dbReference>
<keyword evidence="2" id="KW-0460">Magnesium</keyword>
<protein>
    <recommendedName>
        <fullName evidence="2">Trehalose 6-phosphate phosphatase</fullName>
        <ecNumber evidence="2">3.1.3.12</ecNumber>
    </recommendedName>
</protein>
<dbReference type="AlphaFoldDB" id="A0A840SPP8"/>